<organism evidence="11">
    <name type="scientific">Fusarium oxysporum f. sp. pisi HDV247</name>
    <dbReference type="NCBI Taxonomy" id="1080344"/>
    <lineage>
        <taxon>Eukaryota</taxon>
        <taxon>Fungi</taxon>
        <taxon>Dikarya</taxon>
        <taxon>Ascomycota</taxon>
        <taxon>Pezizomycotina</taxon>
        <taxon>Sordariomycetes</taxon>
        <taxon>Hypocreomycetidae</taxon>
        <taxon>Hypocreales</taxon>
        <taxon>Nectriaceae</taxon>
        <taxon>Fusarium</taxon>
        <taxon>Fusarium oxysporum species complex</taxon>
    </lineage>
</organism>
<dbReference type="SUPFAM" id="SSF53474">
    <property type="entry name" value="alpha/beta-Hydrolases"/>
    <property type="match status" value="1"/>
</dbReference>
<comment type="subcellular location">
    <subcellularLocation>
        <location evidence="1">Secreted</location>
    </subcellularLocation>
</comment>
<reference evidence="11" key="1">
    <citation type="submission" date="2011-10" db="EMBL/GenBank/DDBJ databases">
        <title>The Genome Sequence of Fusarium oxysporum HDV247.</title>
        <authorList>
            <consortium name="The Broad Institute Genome Sequencing Platform"/>
            <person name="Ma L.-J."/>
            <person name="Gale L.R."/>
            <person name="Schwartz D.C."/>
            <person name="Zhou S."/>
            <person name="Corby-Kistler H."/>
            <person name="Young S.K."/>
            <person name="Zeng Q."/>
            <person name="Gargeya S."/>
            <person name="Fitzgerald M."/>
            <person name="Haas B."/>
            <person name="Abouelleil A."/>
            <person name="Alvarado L."/>
            <person name="Arachchi H.M."/>
            <person name="Berlin A."/>
            <person name="Brown A."/>
            <person name="Chapman S.B."/>
            <person name="Chen Z."/>
            <person name="Dunbar C."/>
            <person name="Freedman E."/>
            <person name="Gearin G."/>
            <person name="Goldberg J."/>
            <person name="Griggs A."/>
            <person name="Gujja S."/>
            <person name="Heiman D."/>
            <person name="Howarth C."/>
            <person name="Larson L."/>
            <person name="Lui A."/>
            <person name="MacDonald P.J.P."/>
            <person name="Montmayeur A."/>
            <person name="Murphy C."/>
            <person name="Neiman D."/>
            <person name="Pearson M."/>
            <person name="Priest M."/>
            <person name="Roberts A."/>
            <person name="Saif S."/>
            <person name="Shea T."/>
            <person name="Shenoy N."/>
            <person name="Sisk P."/>
            <person name="Stolte C."/>
            <person name="Sykes S."/>
            <person name="Wortman J."/>
            <person name="Nusbaum C."/>
            <person name="Birren B."/>
        </authorList>
    </citation>
    <scope>NUCLEOTIDE SEQUENCE [LARGE SCALE GENOMIC DNA]</scope>
    <source>
        <strain evidence="11">HDV247</strain>
    </source>
</reference>
<gene>
    <name evidence="11" type="ORF">FOVG_19574</name>
</gene>
<keyword evidence="4" id="KW-0858">Xylan degradation</keyword>
<evidence type="ECO:0000256" key="10">
    <source>
        <dbReference type="SAM" id="SignalP"/>
    </source>
</evidence>
<evidence type="ECO:0000256" key="6">
    <source>
        <dbReference type="ARBA" id="ARBA00022801"/>
    </source>
</evidence>
<evidence type="ECO:0000256" key="5">
    <source>
        <dbReference type="ARBA" id="ARBA00022729"/>
    </source>
</evidence>
<evidence type="ECO:0000256" key="7">
    <source>
        <dbReference type="ARBA" id="ARBA00023277"/>
    </source>
</evidence>
<dbReference type="ESTHER" id="fuso4-a0a0c4diy4">
    <property type="family name" value="FaeC"/>
</dbReference>
<dbReference type="EC" id="3.1.1.73" evidence="2"/>
<accession>W9N811</accession>
<protein>
    <recommendedName>
        <fullName evidence="2">feruloyl esterase</fullName>
        <ecNumber evidence="2">3.1.1.73</ecNumber>
    </recommendedName>
</protein>
<dbReference type="HOGENOM" id="CLU_1669460_0_0_1"/>
<proteinExistence type="predicted"/>
<dbReference type="AlphaFoldDB" id="W9N811"/>
<dbReference type="InterPro" id="IPR029058">
    <property type="entry name" value="AB_hydrolase_fold"/>
</dbReference>
<keyword evidence="3" id="KW-0964">Secreted</keyword>
<reference evidence="11" key="2">
    <citation type="submission" date="2014-02" db="EMBL/GenBank/DDBJ databases">
        <title>Annotation of the Genome Sequence of Fusarium oxysporum HDV247.</title>
        <authorList>
            <consortium name="The Broad Institute Genomics Platform"/>
            <person name="Ma L.-J."/>
            <person name="Corby-Kistler H."/>
            <person name="Broz K."/>
            <person name="Gale L.R."/>
            <person name="Jonkers W."/>
            <person name="O'Donnell K."/>
            <person name="Ploetz R."/>
            <person name="Steinberg C."/>
            <person name="Schwartz D.C."/>
            <person name="VanEtten H."/>
            <person name="Zhou S."/>
            <person name="Young S.K."/>
            <person name="Zeng Q."/>
            <person name="Gargeya S."/>
            <person name="Fitzgerald M."/>
            <person name="Abouelleil A."/>
            <person name="Alvarado L."/>
            <person name="Chapman S.B."/>
            <person name="Gainer-Dewar J."/>
            <person name="Goldberg J."/>
            <person name="Griggs A."/>
            <person name="Gujja S."/>
            <person name="Hansen M."/>
            <person name="Howarth C."/>
            <person name="Imamovic A."/>
            <person name="Ireland A."/>
            <person name="Larimer J."/>
            <person name="McCowan C."/>
            <person name="Murphy C."/>
            <person name="Pearson M."/>
            <person name="Poon T.W."/>
            <person name="Priest M."/>
            <person name="Roberts A."/>
            <person name="Saif S."/>
            <person name="Shea T."/>
            <person name="Sykes S."/>
            <person name="Wortman J."/>
            <person name="Nusbaum C."/>
            <person name="Birren B."/>
        </authorList>
    </citation>
    <scope>NUCLEOTIDE SEQUENCE</scope>
    <source>
        <strain evidence="11">HDV247</strain>
    </source>
</reference>
<dbReference type="InterPro" id="IPR043595">
    <property type="entry name" value="FaeB/C/D"/>
</dbReference>
<sequence>MRSLLTLTLALFASAGLGDAASAGCGKQPPSSGVKTMQVNGKNREYTLQLPNNYQNNKPHRLVFGYHWLSGNMGNVVQGGYYGLRNLAGDSTIFIAPNGLNAGWANQGGEDITFTDQMLAFAKQNLCIDEKQVFATGFSYGGAMSHSVACSRPSTSSS</sequence>
<keyword evidence="5 10" id="KW-0732">Signal</keyword>
<evidence type="ECO:0000256" key="2">
    <source>
        <dbReference type="ARBA" id="ARBA00013091"/>
    </source>
</evidence>
<evidence type="ECO:0000256" key="3">
    <source>
        <dbReference type="ARBA" id="ARBA00022525"/>
    </source>
</evidence>
<feature type="chain" id="PRO_5043859216" description="feruloyl esterase" evidence="10">
    <location>
        <begin position="21"/>
        <end position="158"/>
    </location>
</feature>
<evidence type="ECO:0000256" key="1">
    <source>
        <dbReference type="ARBA" id="ARBA00004613"/>
    </source>
</evidence>
<dbReference type="Proteomes" id="UP000030751">
    <property type="component" value="Unassembled WGS sequence"/>
</dbReference>
<feature type="signal peptide" evidence="10">
    <location>
        <begin position="1"/>
        <end position="20"/>
    </location>
</feature>
<name>W9N811_FUSOX</name>
<comment type="catalytic activity">
    <reaction evidence="9">
        <text>feruloyl-polysaccharide + H2O = ferulate + polysaccharide.</text>
        <dbReference type="EC" id="3.1.1.73"/>
    </reaction>
</comment>
<dbReference type="GO" id="GO:0045493">
    <property type="term" value="P:xylan catabolic process"/>
    <property type="evidence" value="ECO:0007669"/>
    <property type="project" value="UniProtKB-KW"/>
</dbReference>
<dbReference type="PANTHER" id="PTHR38050:SF3">
    <property type="entry name" value="FERULOYL ESTERASE D"/>
    <property type="match status" value="1"/>
</dbReference>
<dbReference type="PANTHER" id="PTHR38050">
    <property type="match status" value="1"/>
</dbReference>
<evidence type="ECO:0000256" key="4">
    <source>
        <dbReference type="ARBA" id="ARBA00022651"/>
    </source>
</evidence>
<evidence type="ECO:0000256" key="8">
    <source>
        <dbReference type="ARBA" id="ARBA00023326"/>
    </source>
</evidence>
<keyword evidence="7" id="KW-0119">Carbohydrate metabolism</keyword>
<evidence type="ECO:0000256" key="9">
    <source>
        <dbReference type="ARBA" id="ARBA00034075"/>
    </source>
</evidence>
<dbReference type="Gene3D" id="3.40.50.1820">
    <property type="entry name" value="alpha/beta hydrolase"/>
    <property type="match status" value="1"/>
</dbReference>
<dbReference type="GO" id="GO:0030600">
    <property type="term" value="F:feruloyl esterase activity"/>
    <property type="evidence" value="ECO:0007669"/>
    <property type="project" value="UniProtKB-EC"/>
</dbReference>
<dbReference type="GO" id="GO:0005576">
    <property type="term" value="C:extracellular region"/>
    <property type="evidence" value="ECO:0007669"/>
    <property type="project" value="UniProtKB-SubCell"/>
</dbReference>
<dbReference type="EMBL" id="KI981279">
    <property type="protein sequence ID" value="EXA28843.1"/>
    <property type="molecule type" value="Genomic_DNA"/>
</dbReference>
<keyword evidence="6" id="KW-0378">Hydrolase</keyword>
<keyword evidence="8" id="KW-0624">Polysaccharide degradation</keyword>
<evidence type="ECO:0000313" key="11">
    <source>
        <dbReference type="EMBL" id="EXA28843.1"/>
    </source>
</evidence>
<dbReference type="OrthoDB" id="424610at2759"/>